<feature type="zinc finger region" description="TRAF-type" evidence="7">
    <location>
        <begin position="96"/>
        <end position="147"/>
    </location>
</feature>
<dbReference type="GO" id="GO:0031625">
    <property type="term" value="F:ubiquitin protein ligase binding"/>
    <property type="evidence" value="ECO:0007669"/>
    <property type="project" value="TreeGrafter"/>
</dbReference>
<dbReference type="Gene3D" id="2.60.210.10">
    <property type="entry name" value="Apoptosis, Tumor Necrosis Factor Receptor Associated Protein 2, Chain A"/>
    <property type="match status" value="1"/>
</dbReference>
<dbReference type="InterPro" id="IPR049342">
    <property type="entry name" value="TRAF1-6_MATH_dom"/>
</dbReference>
<dbReference type="GO" id="GO:0043122">
    <property type="term" value="P:regulation of canonical NF-kappaB signal transduction"/>
    <property type="evidence" value="ECO:0007669"/>
    <property type="project" value="TreeGrafter"/>
</dbReference>
<dbReference type="GeneID" id="103507530"/>
<feature type="domain" description="TRAF-type" evidence="10">
    <location>
        <begin position="202"/>
        <end position="251"/>
    </location>
</feature>
<keyword evidence="4" id="KW-0677">Repeat</keyword>
<dbReference type="Proteomes" id="UP000079169">
    <property type="component" value="Unplaced"/>
</dbReference>
<evidence type="ECO:0000259" key="9">
    <source>
        <dbReference type="PROSITE" id="PS50144"/>
    </source>
</evidence>
<dbReference type="RefSeq" id="XP_008470232.1">
    <property type="nucleotide sequence ID" value="XM_008472010.3"/>
</dbReference>
<name>A0A1S3CY77_DIACI</name>
<dbReference type="GO" id="GO:0042981">
    <property type="term" value="P:regulation of apoptotic process"/>
    <property type="evidence" value="ECO:0007669"/>
    <property type="project" value="InterPro"/>
</dbReference>
<evidence type="ECO:0000256" key="4">
    <source>
        <dbReference type="ARBA" id="ARBA00022737"/>
    </source>
</evidence>
<dbReference type="PIRSF" id="PIRSF015614">
    <property type="entry name" value="TRAF"/>
    <property type="match status" value="1"/>
</dbReference>
<evidence type="ECO:0000259" key="10">
    <source>
        <dbReference type="PROSITE" id="PS50145"/>
    </source>
</evidence>
<feature type="domain" description="MATH" evidence="9">
    <location>
        <begin position="301"/>
        <end position="442"/>
    </location>
</feature>
<dbReference type="KEGG" id="dci:103507530"/>
<evidence type="ECO:0000256" key="2">
    <source>
        <dbReference type="ARBA" id="ARBA00022490"/>
    </source>
</evidence>
<dbReference type="STRING" id="121845.A0A1S3CY77"/>
<dbReference type="SUPFAM" id="SSF49599">
    <property type="entry name" value="TRAF domain-like"/>
    <property type="match status" value="4"/>
</dbReference>
<keyword evidence="6 7" id="KW-0862">Zinc</keyword>
<dbReference type="PROSITE" id="PS50144">
    <property type="entry name" value="MATH"/>
    <property type="match status" value="1"/>
</dbReference>
<feature type="domain" description="TRAF-type" evidence="10">
    <location>
        <begin position="96"/>
        <end position="147"/>
    </location>
</feature>
<dbReference type="PaxDb" id="121845-A0A1S3CY77"/>
<dbReference type="Pfam" id="PF02176">
    <property type="entry name" value="zf-TRAF"/>
    <property type="match status" value="2"/>
</dbReference>
<dbReference type="FunFam" id="2.60.210.10:FF:000007">
    <property type="entry name" value="TNF receptor-associated factor"/>
    <property type="match status" value="1"/>
</dbReference>
<dbReference type="OMA" id="HSNCATS"/>
<evidence type="ECO:0000256" key="3">
    <source>
        <dbReference type="ARBA" id="ARBA00022723"/>
    </source>
</evidence>
<evidence type="ECO:0000256" key="8">
    <source>
        <dbReference type="SAM" id="MobiDB-lite"/>
    </source>
</evidence>
<dbReference type="GO" id="GO:0007165">
    <property type="term" value="P:signal transduction"/>
    <property type="evidence" value="ECO:0007669"/>
    <property type="project" value="InterPro"/>
</dbReference>
<dbReference type="InterPro" id="IPR012227">
    <property type="entry name" value="TNF_rcpt-assoc_TRAF_met"/>
</dbReference>
<dbReference type="Gene3D" id="3.30.40.10">
    <property type="entry name" value="Zinc/RING finger domain, C3HC4 (zinc finger)"/>
    <property type="match status" value="3"/>
</dbReference>
<feature type="region of interest" description="Disordered" evidence="8">
    <location>
        <begin position="21"/>
        <end position="47"/>
    </location>
</feature>
<comment type="subcellular location">
    <subcellularLocation>
        <location evidence="1">Cytoplasm</location>
    </subcellularLocation>
</comment>
<evidence type="ECO:0000256" key="7">
    <source>
        <dbReference type="PROSITE-ProRule" id="PRU00207"/>
    </source>
</evidence>
<dbReference type="InterPro" id="IPR001293">
    <property type="entry name" value="Znf_TRAF"/>
</dbReference>
<accession>A0A1S3CY77</accession>
<dbReference type="GO" id="GO:0005737">
    <property type="term" value="C:cytoplasm"/>
    <property type="evidence" value="ECO:0007669"/>
    <property type="project" value="UniProtKB-SubCell"/>
</dbReference>
<keyword evidence="11" id="KW-1185">Reference proteome</keyword>
<dbReference type="SMART" id="SM00061">
    <property type="entry name" value="MATH"/>
    <property type="match status" value="1"/>
</dbReference>
<dbReference type="FunFam" id="3.30.40.10:FF:000121">
    <property type="entry name" value="TNF receptor-associated factor"/>
    <property type="match status" value="1"/>
</dbReference>
<sequence>MVRSFTSWTKTLSFPARLNTHHKQQISSKENTLSSSSSSHSSDLPMICSQTKSRTPLSLTPDVSDSEKDTMGSLIHCIHYKEGCKWYDELKSLKGHLQTCKYDAIPCNKCLAAIPKTLMEDHSKFTCPERITTCQYCLESFSGMEMEDHTGHCSYEMVYCENKCGHKIQRRLMAKHRANDCYKRLVACRYCSKSYVADTLVTHQTKCTRAPIPCPNQCEMVALPREELDVHIKEHCNSLLVSCVFKDAGCRFKGMRGETMEKHIEENVNQHMLLMCSLVSKQQQQISTLKSALNKVTLNYSGTLIWKITDYSLKCQESIELLSPSFYTSQFGYKLQVSLFLNGNGAGEGTHVSVYIKLLPGEYDALLKWPFSHSVSFTLFDQSEKPVNVVESFVPDPTWENFQRPSKQPDSLGFGFPRFVSLDTIRKRQFLKDDAIFIRVKVDPSKIVAV</sequence>
<protein>
    <submittedName>
        <fullName evidence="12">TNF receptor-associated factor 4 isoform X1</fullName>
    </submittedName>
</protein>
<dbReference type="GO" id="GO:0008270">
    <property type="term" value="F:zinc ion binding"/>
    <property type="evidence" value="ECO:0007669"/>
    <property type="project" value="UniProtKB-KW"/>
</dbReference>
<evidence type="ECO:0000256" key="1">
    <source>
        <dbReference type="ARBA" id="ARBA00004496"/>
    </source>
</evidence>
<evidence type="ECO:0000256" key="6">
    <source>
        <dbReference type="ARBA" id="ARBA00022833"/>
    </source>
</evidence>
<keyword evidence="3 7" id="KW-0479">Metal-binding</keyword>
<evidence type="ECO:0000313" key="12">
    <source>
        <dbReference type="RefSeq" id="XP_008470232.1"/>
    </source>
</evidence>
<dbReference type="PANTHER" id="PTHR10131:SF94">
    <property type="entry name" value="TNF RECEPTOR-ASSOCIATED FACTOR 4"/>
    <property type="match status" value="1"/>
</dbReference>
<dbReference type="AlphaFoldDB" id="A0A1S3CY77"/>
<dbReference type="InterPro" id="IPR008974">
    <property type="entry name" value="TRAF-like"/>
</dbReference>
<keyword evidence="12" id="KW-0675">Receptor</keyword>
<dbReference type="InterPro" id="IPR002083">
    <property type="entry name" value="MATH/TRAF_dom"/>
</dbReference>
<dbReference type="PROSITE" id="PS50145">
    <property type="entry name" value="ZF_TRAF"/>
    <property type="match status" value="3"/>
</dbReference>
<dbReference type="PANTHER" id="PTHR10131">
    <property type="entry name" value="TNF RECEPTOR ASSOCIATED FACTOR"/>
    <property type="match status" value="1"/>
</dbReference>
<proteinExistence type="predicted"/>
<evidence type="ECO:0000256" key="5">
    <source>
        <dbReference type="ARBA" id="ARBA00022771"/>
    </source>
</evidence>
<organism evidence="11 12">
    <name type="scientific">Diaphorina citri</name>
    <name type="common">Asian citrus psyllid</name>
    <dbReference type="NCBI Taxonomy" id="121845"/>
    <lineage>
        <taxon>Eukaryota</taxon>
        <taxon>Metazoa</taxon>
        <taxon>Ecdysozoa</taxon>
        <taxon>Arthropoda</taxon>
        <taxon>Hexapoda</taxon>
        <taxon>Insecta</taxon>
        <taxon>Pterygota</taxon>
        <taxon>Neoptera</taxon>
        <taxon>Paraneoptera</taxon>
        <taxon>Hemiptera</taxon>
        <taxon>Sternorrhyncha</taxon>
        <taxon>Psylloidea</taxon>
        <taxon>Psyllidae</taxon>
        <taxon>Diaphorininae</taxon>
        <taxon>Diaphorina</taxon>
    </lineage>
</organism>
<dbReference type="GO" id="GO:0005164">
    <property type="term" value="F:tumor necrosis factor receptor binding"/>
    <property type="evidence" value="ECO:0007669"/>
    <property type="project" value="TreeGrafter"/>
</dbReference>
<feature type="zinc finger region" description="TRAF-type" evidence="7">
    <location>
        <begin position="149"/>
        <end position="200"/>
    </location>
</feature>
<evidence type="ECO:0000313" key="11">
    <source>
        <dbReference type="Proteomes" id="UP000079169"/>
    </source>
</evidence>
<dbReference type="InterPro" id="IPR013083">
    <property type="entry name" value="Znf_RING/FYVE/PHD"/>
</dbReference>
<keyword evidence="2" id="KW-0963">Cytoplasm</keyword>
<gene>
    <name evidence="12" type="primary">LOC103507530</name>
</gene>
<feature type="compositionally biased region" description="Low complexity" evidence="8">
    <location>
        <begin position="27"/>
        <end position="42"/>
    </location>
</feature>
<feature type="domain" description="TRAF-type" evidence="10">
    <location>
        <begin position="149"/>
        <end position="200"/>
    </location>
</feature>
<feature type="zinc finger region" description="TRAF-type" evidence="7">
    <location>
        <begin position="202"/>
        <end position="251"/>
    </location>
</feature>
<keyword evidence="5 7" id="KW-0863">Zinc-finger</keyword>
<dbReference type="CTD" id="9618"/>
<reference evidence="12" key="1">
    <citation type="submission" date="2025-08" db="UniProtKB">
        <authorList>
            <consortium name="RefSeq"/>
        </authorList>
    </citation>
    <scope>IDENTIFICATION</scope>
</reference>
<dbReference type="Pfam" id="PF21355">
    <property type="entry name" value="TRAF-mep_MATH"/>
    <property type="match status" value="1"/>
</dbReference>